<evidence type="ECO:0000256" key="2">
    <source>
        <dbReference type="ARBA" id="ARBA00006333"/>
    </source>
</evidence>
<proteinExistence type="inferred from homology"/>
<dbReference type="OrthoDB" id="2861623at2759"/>
<dbReference type="PANTHER" id="PTHR35201:SF4">
    <property type="entry name" value="BETA-PINACENE SYNTHASE-RELATED"/>
    <property type="match status" value="1"/>
</dbReference>
<dbReference type="InterPro" id="IPR008949">
    <property type="entry name" value="Isoprenoid_synthase_dom_sf"/>
</dbReference>
<dbReference type="RefSeq" id="XP_046051909.1">
    <property type="nucleotide sequence ID" value="XM_046187310.1"/>
</dbReference>
<accession>A0A9P9HKS2</accession>
<dbReference type="Gene3D" id="1.10.600.10">
    <property type="entry name" value="Farnesyl Diphosphate Synthase"/>
    <property type="match status" value="1"/>
</dbReference>
<dbReference type="EMBL" id="JAGMUX010000005">
    <property type="protein sequence ID" value="KAH7259201.1"/>
    <property type="molecule type" value="Genomic_DNA"/>
</dbReference>
<dbReference type="SFLD" id="SFLDS00005">
    <property type="entry name" value="Isoprenoid_Synthase_Type_I"/>
    <property type="match status" value="1"/>
</dbReference>
<keyword evidence="3 4" id="KW-0460">Magnesium</keyword>
<dbReference type="Proteomes" id="UP000720189">
    <property type="component" value="Unassembled WGS sequence"/>
</dbReference>
<comment type="similarity">
    <text evidence="2 4">Belongs to the terpene synthase family.</text>
</comment>
<dbReference type="InterPro" id="IPR034686">
    <property type="entry name" value="Terpene_cyclase-like_2"/>
</dbReference>
<dbReference type="GO" id="GO:0010333">
    <property type="term" value="F:terpene synthase activity"/>
    <property type="evidence" value="ECO:0007669"/>
    <property type="project" value="InterPro"/>
</dbReference>
<sequence length="375" mass="42714">MTLPVPADRGHSQPPTRDELLSALRGQNLRVPDLAPLLAGWPNDVSPHLDIIDVKILQMIESHAVNETVRTRLNKAQLSEQLAGWYPYASHERLEILTSFQVWMFIIDDLLDQYSIVEQFDYDKLQTLLDDCEEYVEKSLGVSSQEIETSAQYQDHDAILSFEEYASTVRRIYSDNPSYRKRIAKEAIATLKAYQKEALNRRNAHLPPLDEYLGYRHESSCMMQVVTNLEFANGINLPEHVMESKEIQDLYQATVAVMWIVNDIVSVRKEIQEGFVENIVVLLADGDMQRGLDATIDKLKGEINRVNKASDAAATRFAGERFARDVALLARNCKNMCLANWFWSVKTPRYCLHDIKPDVDGGYNFTIDQIAEGTS</sequence>
<gene>
    <name evidence="5" type="ORF">BKA55DRAFT_506910</name>
</gene>
<evidence type="ECO:0000256" key="4">
    <source>
        <dbReference type="RuleBase" id="RU366034"/>
    </source>
</evidence>
<dbReference type="AlphaFoldDB" id="A0A9P9HKS2"/>
<protein>
    <recommendedName>
        <fullName evidence="4">Terpene synthase</fullName>
        <ecNumber evidence="4">4.2.3.-</ecNumber>
    </recommendedName>
</protein>
<evidence type="ECO:0000313" key="6">
    <source>
        <dbReference type="Proteomes" id="UP000720189"/>
    </source>
</evidence>
<keyword evidence="4" id="KW-0456">Lyase</keyword>
<dbReference type="GO" id="GO:0046872">
    <property type="term" value="F:metal ion binding"/>
    <property type="evidence" value="ECO:0007669"/>
    <property type="project" value="UniProtKB-KW"/>
</dbReference>
<dbReference type="GO" id="GO:0008299">
    <property type="term" value="P:isoprenoid biosynthetic process"/>
    <property type="evidence" value="ECO:0007669"/>
    <property type="project" value="UniProtKB-ARBA"/>
</dbReference>
<reference evidence="5" key="1">
    <citation type="journal article" date="2021" name="Nat. Commun.">
        <title>Genetic determinants of endophytism in the Arabidopsis root mycobiome.</title>
        <authorList>
            <person name="Mesny F."/>
            <person name="Miyauchi S."/>
            <person name="Thiergart T."/>
            <person name="Pickel B."/>
            <person name="Atanasova L."/>
            <person name="Karlsson M."/>
            <person name="Huettel B."/>
            <person name="Barry K.W."/>
            <person name="Haridas S."/>
            <person name="Chen C."/>
            <person name="Bauer D."/>
            <person name="Andreopoulos W."/>
            <person name="Pangilinan J."/>
            <person name="LaButti K."/>
            <person name="Riley R."/>
            <person name="Lipzen A."/>
            <person name="Clum A."/>
            <person name="Drula E."/>
            <person name="Henrissat B."/>
            <person name="Kohler A."/>
            <person name="Grigoriev I.V."/>
            <person name="Martin F.M."/>
            <person name="Hacquard S."/>
        </authorList>
    </citation>
    <scope>NUCLEOTIDE SEQUENCE</scope>
    <source>
        <strain evidence="5">MPI-CAGE-AT-0023</strain>
    </source>
</reference>
<comment type="caution">
    <text evidence="5">The sequence shown here is derived from an EMBL/GenBank/DDBJ whole genome shotgun (WGS) entry which is preliminary data.</text>
</comment>
<dbReference type="GeneID" id="70217264"/>
<name>A0A9P9HKS2_FUSRE</name>
<evidence type="ECO:0000256" key="1">
    <source>
        <dbReference type="ARBA" id="ARBA00001946"/>
    </source>
</evidence>
<dbReference type="PANTHER" id="PTHR35201">
    <property type="entry name" value="TERPENE SYNTHASE"/>
    <property type="match status" value="1"/>
</dbReference>
<evidence type="ECO:0000313" key="5">
    <source>
        <dbReference type="EMBL" id="KAH7259201.1"/>
    </source>
</evidence>
<keyword evidence="4" id="KW-0479">Metal-binding</keyword>
<comment type="cofactor">
    <cofactor evidence="1 4">
        <name>Mg(2+)</name>
        <dbReference type="ChEBI" id="CHEBI:18420"/>
    </cofactor>
</comment>
<dbReference type="EC" id="4.2.3.-" evidence="4"/>
<dbReference type="SUPFAM" id="SSF48576">
    <property type="entry name" value="Terpenoid synthases"/>
    <property type="match status" value="1"/>
</dbReference>
<dbReference type="SFLD" id="SFLDG01020">
    <property type="entry name" value="Terpene_Cyclase_Like_2"/>
    <property type="match status" value="1"/>
</dbReference>
<dbReference type="Pfam" id="PF19086">
    <property type="entry name" value="Terpene_syn_C_2"/>
    <property type="match status" value="1"/>
</dbReference>
<organism evidence="5 6">
    <name type="scientific">Fusarium redolens</name>
    <dbReference type="NCBI Taxonomy" id="48865"/>
    <lineage>
        <taxon>Eukaryota</taxon>
        <taxon>Fungi</taxon>
        <taxon>Dikarya</taxon>
        <taxon>Ascomycota</taxon>
        <taxon>Pezizomycotina</taxon>
        <taxon>Sordariomycetes</taxon>
        <taxon>Hypocreomycetidae</taxon>
        <taxon>Hypocreales</taxon>
        <taxon>Nectriaceae</taxon>
        <taxon>Fusarium</taxon>
        <taxon>Fusarium redolens species complex</taxon>
    </lineage>
</organism>
<keyword evidence="6" id="KW-1185">Reference proteome</keyword>
<evidence type="ECO:0000256" key="3">
    <source>
        <dbReference type="ARBA" id="ARBA00022842"/>
    </source>
</evidence>